<feature type="binding site" evidence="21">
    <location>
        <position position="117"/>
    </location>
    <ligand>
        <name>substrate</name>
    </ligand>
</feature>
<comment type="catalytic activity">
    <reaction evidence="24">
        <text>a 1,2-diacyl-sn-glycerol + ATP = a 1,2-diacyl-sn-glycero-3-phosphate + ADP + H(+)</text>
        <dbReference type="Rhea" id="RHEA:10272"/>
        <dbReference type="ChEBI" id="CHEBI:15378"/>
        <dbReference type="ChEBI" id="CHEBI:17815"/>
        <dbReference type="ChEBI" id="CHEBI:30616"/>
        <dbReference type="ChEBI" id="CHEBI:58608"/>
        <dbReference type="ChEBI" id="CHEBI:456216"/>
        <dbReference type="EC" id="2.7.1.107"/>
    </reaction>
</comment>
<evidence type="ECO:0000256" key="9">
    <source>
        <dbReference type="ARBA" id="ARBA00022692"/>
    </source>
</evidence>
<dbReference type="Pfam" id="PF01219">
    <property type="entry name" value="DAGK_prokar"/>
    <property type="match status" value="1"/>
</dbReference>
<evidence type="ECO:0000256" key="19">
    <source>
        <dbReference type="ARBA" id="ARBA00023264"/>
    </source>
</evidence>
<dbReference type="InterPro" id="IPR036945">
    <property type="entry name" value="DAGK_sf"/>
</dbReference>
<evidence type="ECO:0000256" key="5">
    <source>
        <dbReference type="ARBA" id="ARBA00022475"/>
    </source>
</evidence>
<comment type="similarity">
    <text evidence="2 24">Belongs to the bacterial diacylglycerol kinase family.</text>
</comment>
<dbReference type="GO" id="GO:0005886">
    <property type="term" value="C:plasma membrane"/>
    <property type="evidence" value="ECO:0007669"/>
    <property type="project" value="UniProtKB-SubCell"/>
</dbReference>
<comment type="cofactor">
    <cofactor evidence="23">
        <name>Mg(2+)</name>
        <dbReference type="ChEBI" id="CHEBI:18420"/>
    </cofactor>
    <text evidence="23">Mn(2+), Zn(2+), Cd(2+) and Co(2+) support activity to lesser extents.</text>
</comment>
<evidence type="ECO:0000256" key="18">
    <source>
        <dbReference type="ARBA" id="ARBA00023209"/>
    </source>
</evidence>
<keyword evidence="16 24" id="KW-0443">Lipid metabolism</keyword>
<evidence type="ECO:0000256" key="23">
    <source>
        <dbReference type="PIRSR" id="PIRSR600829-4"/>
    </source>
</evidence>
<feature type="binding site" evidence="22">
    <location>
        <begin position="113"/>
        <end position="114"/>
    </location>
    <ligand>
        <name>ATP</name>
        <dbReference type="ChEBI" id="CHEBI:30616"/>
    </ligand>
</feature>
<keyword evidence="19 24" id="KW-1208">Phospholipid metabolism</keyword>
<feature type="binding site" evidence="21">
    <location>
        <begin position="49"/>
        <end position="53"/>
    </location>
    <ligand>
        <name>substrate</name>
    </ligand>
</feature>
<evidence type="ECO:0000256" key="12">
    <source>
        <dbReference type="ARBA" id="ARBA00022777"/>
    </source>
</evidence>
<keyword evidence="6" id="KW-0444">Lipid biosynthesis</keyword>
<dbReference type="GO" id="GO:0006654">
    <property type="term" value="P:phosphatidic acid biosynthetic process"/>
    <property type="evidence" value="ECO:0007669"/>
    <property type="project" value="InterPro"/>
</dbReference>
<keyword evidence="18" id="KW-0594">Phospholipid biosynthesis</keyword>
<feature type="binding site" evidence="21">
    <location>
        <position position="74"/>
    </location>
    <ligand>
        <name>substrate</name>
    </ligand>
</feature>
<dbReference type="InterPro" id="IPR000829">
    <property type="entry name" value="DAGK"/>
</dbReference>
<keyword evidence="8 24" id="KW-0808">Transferase</keyword>
<feature type="transmembrane region" description="Helical" evidence="24">
    <location>
        <begin position="54"/>
        <end position="71"/>
    </location>
</feature>
<dbReference type="GO" id="GO:0004143">
    <property type="term" value="F:ATP-dependent diacylglycerol kinase activity"/>
    <property type="evidence" value="ECO:0007669"/>
    <property type="project" value="UniProtKB-EC"/>
</dbReference>
<keyword evidence="17 24" id="KW-0472">Membrane</keyword>
<dbReference type="PROSITE" id="PS01069">
    <property type="entry name" value="DAGK_PROKAR"/>
    <property type="match status" value="1"/>
</dbReference>
<evidence type="ECO:0000256" key="11">
    <source>
        <dbReference type="ARBA" id="ARBA00022741"/>
    </source>
</evidence>
<proteinExistence type="inferred from homology"/>
<dbReference type="GO" id="GO:0046872">
    <property type="term" value="F:metal ion binding"/>
    <property type="evidence" value="ECO:0007669"/>
    <property type="project" value="UniProtKB-KW"/>
</dbReference>
<evidence type="ECO:0000256" key="13">
    <source>
        <dbReference type="ARBA" id="ARBA00022840"/>
    </source>
</evidence>
<dbReference type="EC" id="2.7.1.107" evidence="3 24"/>
<feature type="binding site" evidence="22">
    <location>
        <begin position="104"/>
        <end position="106"/>
    </location>
    <ligand>
        <name>ATP</name>
        <dbReference type="ChEBI" id="CHEBI:30616"/>
    </ligand>
</feature>
<dbReference type="EMBL" id="CP024634">
    <property type="protein sequence ID" value="AYQ55944.1"/>
    <property type="molecule type" value="Genomic_DNA"/>
</dbReference>
<feature type="binding site" evidence="23">
    <location>
        <position position="47"/>
    </location>
    <ligand>
        <name>a divalent metal cation</name>
        <dbReference type="ChEBI" id="CHEBI:60240"/>
    </ligand>
</feature>
<dbReference type="CDD" id="cd14264">
    <property type="entry name" value="DAGK_IM"/>
    <property type="match status" value="1"/>
</dbReference>
<keyword evidence="10 23" id="KW-0479">Metal-binding</keyword>
<dbReference type="PANTHER" id="PTHR34299:SF1">
    <property type="entry name" value="DIACYLGLYCEROL KINASE"/>
    <property type="match status" value="1"/>
</dbReference>
<keyword evidence="7 24" id="KW-0997">Cell inner membrane</keyword>
<feature type="binding site" evidence="21">
    <location>
        <position position="88"/>
    </location>
    <ligand>
        <name>substrate</name>
    </ligand>
</feature>
<protein>
    <recommendedName>
        <fullName evidence="4 24">Diacylglycerol kinase</fullName>
        <ecNumber evidence="3 24">2.7.1.107</ecNumber>
    </recommendedName>
</protein>
<evidence type="ECO:0000256" key="6">
    <source>
        <dbReference type="ARBA" id="ARBA00022516"/>
    </source>
</evidence>
<evidence type="ECO:0000256" key="21">
    <source>
        <dbReference type="PIRSR" id="PIRSR600829-2"/>
    </source>
</evidence>
<keyword evidence="14 23" id="KW-0460">Magnesium</keyword>
<evidence type="ECO:0000256" key="4">
    <source>
        <dbReference type="ARBA" id="ARBA00017575"/>
    </source>
</evidence>
<dbReference type="AlphaFoldDB" id="A0A3G3IK46"/>
<evidence type="ECO:0000256" key="2">
    <source>
        <dbReference type="ARBA" id="ARBA00005967"/>
    </source>
</evidence>
<feature type="binding site" evidence="23">
    <location>
        <position position="95"/>
    </location>
    <ligand>
        <name>a divalent metal cation</name>
        <dbReference type="ChEBI" id="CHEBI:60240"/>
    </ligand>
</feature>
<feature type="binding site" evidence="22">
    <location>
        <position position="28"/>
    </location>
    <ligand>
        <name>ATP</name>
        <dbReference type="ChEBI" id="CHEBI:30616"/>
    </ligand>
</feature>
<evidence type="ECO:0000256" key="14">
    <source>
        <dbReference type="ARBA" id="ARBA00022842"/>
    </source>
</evidence>
<dbReference type="Gene3D" id="1.10.287.3610">
    <property type="match status" value="1"/>
</dbReference>
<feature type="binding site" evidence="22">
    <location>
        <position position="95"/>
    </location>
    <ligand>
        <name>ATP</name>
        <dbReference type="ChEBI" id="CHEBI:30616"/>
    </ligand>
</feature>
<dbReference type="KEGG" id="bthg:MS2017_0190"/>
<name>A0A3G3IK46_9GAMM</name>
<organism evidence="25 26">
    <name type="scientific">Bathymodiolus thermophilus thioautotrophic gill symbiont</name>
    <dbReference type="NCBI Taxonomy" id="2360"/>
    <lineage>
        <taxon>Bacteria</taxon>
        <taxon>Pseudomonadati</taxon>
        <taxon>Pseudomonadota</taxon>
        <taxon>Gammaproteobacteria</taxon>
        <taxon>sulfur-oxidizing symbionts</taxon>
    </lineage>
</organism>
<dbReference type="InterPro" id="IPR033718">
    <property type="entry name" value="DAGK_prok"/>
</dbReference>
<evidence type="ECO:0000256" key="17">
    <source>
        <dbReference type="ARBA" id="ARBA00023136"/>
    </source>
</evidence>
<evidence type="ECO:0000313" key="25">
    <source>
        <dbReference type="EMBL" id="AYQ55944.1"/>
    </source>
</evidence>
<evidence type="ECO:0000256" key="16">
    <source>
        <dbReference type="ARBA" id="ARBA00023098"/>
    </source>
</evidence>
<feature type="binding site" evidence="21">
    <location>
        <position position="28"/>
    </location>
    <ligand>
        <name>substrate</name>
    </ligand>
</feature>
<gene>
    <name evidence="25" type="ORF">MS2017_0190</name>
</gene>
<keyword evidence="5" id="KW-1003">Cell membrane</keyword>
<evidence type="ECO:0000256" key="3">
    <source>
        <dbReference type="ARBA" id="ARBA00012133"/>
    </source>
</evidence>
<sequence>MALLFRRKIPLFYTLNEVMKNEATGLKRIVSAFGFSMQGLKACYRSEAAFRQEVWLSVVLIPLAFFLTESAVDRVLLIMPVFLVLIVEILNSAIESVVDRIGDEYHVLSGVAKDMGSAAVWLSLMLLIAIWLIILI</sequence>
<evidence type="ECO:0000256" key="1">
    <source>
        <dbReference type="ARBA" id="ARBA00004429"/>
    </source>
</evidence>
<keyword evidence="13 22" id="KW-0067">ATP-binding</keyword>
<keyword evidence="12 24" id="KW-0418">Kinase</keyword>
<feature type="transmembrane region" description="Helical" evidence="24">
    <location>
        <begin position="77"/>
        <end position="94"/>
    </location>
</feature>
<evidence type="ECO:0000256" key="20">
    <source>
        <dbReference type="PIRSR" id="PIRSR600829-1"/>
    </source>
</evidence>
<dbReference type="Proteomes" id="UP000278334">
    <property type="component" value="Chromosome"/>
</dbReference>
<evidence type="ECO:0000256" key="7">
    <source>
        <dbReference type="ARBA" id="ARBA00022519"/>
    </source>
</evidence>
<comment type="subcellular location">
    <subcellularLocation>
        <location evidence="1 24">Cell inner membrane</location>
        <topology evidence="1 24">Multi-pass membrane protein</topology>
    </subcellularLocation>
</comment>
<feature type="binding site" evidence="22">
    <location>
        <position position="47"/>
    </location>
    <ligand>
        <name>ATP</name>
        <dbReference type="ChEBI" id="CHEBI:30616"/>
    </ligand>
</feature>
<dbReference type="GO" id="GO:0005524">
    <property type="term" value="F:ATP binding"/>
    <property type="evidence" value="ECO:0007669"/>
    <property type="project" value="UniProtKB-KW"/>
</dbReference>
<accession>A0A3G3IK46</accession>
<feature type="active site" description="Proton acceptor" evidence="20">
    <location>
        <position position="88"/>
    </location>
</feature>
<keyword evidence="11 22" id="KW-0547">Nucleotide-binding</keyword>
<evidence type="ECO:0000256" key="15">
    <source>
        <dbReference type="ARBA" id="ARBA00022989"/>
    </source>
</evidence>
<dbReference type="PANTHER" id="PTHR34299">
    <property type="entry name" value="DIACYLGLYCEROL KINASE"/>
    <property type="match status" value="1"/>
</dbReference>
<evidence type="ECO:0000256" key="22">
    <source>
        <dbReference type="PIRSR" id="PIRSR600829-3"/>
    </source>
</evidence>
<comment type="function">
    <text evidence="24">Catalyzes the ATP-dependent phosphorylation of sn-l,2-diacylglycerol (DAG) to phosphatidic acid. Involved in the recycling of diacylglycerol produced as a by-product during membrane-derived oligosaccharide (MDO) biosynthesis.</text>
</comment>
<evidence type="ECO:0000256" key="8">
    <source>
        <dbReference type="ARBA" id="ARBA00022679"/>
    </source>
</evidence>
<evidence type="ECO:0000256" key="10">
    <source>
        <dbReference type="ARBA" id="ARBA00022723"/>
    </source>
</evidence>
<keyword evidence="15 24" id="KW-1133">Transmembrane helix</keyword>
<evidence type="ECO:0000313" key="26">
    <source>
        <dbReference type="Proteomes" id="UP000278334"/>
    </source>
</evidence>
<evidence type="ECO:0000256" key="24">
    <source>
        <dbReference type="RuleBase" id="RU363065"/>
    </source>
</evidence>
<keyword evidence="9 24" id="KW-0812">Transmembrane</keyword>
<feature type="transmembrane region" description="Helical" evidence="24">
    <location>
        <begin position="115"/>
        <end position="134"/>
    </location>
</feature>
<reference evidence="25 26" key="1">
    <citation type="submission" date="2017-11" db="EMBL/GenBank/DDBJ databases">
        <title>Genome sequence of the bacterial symbiont EPR9N from a vent mussel Bathymodiolus thermophilus.</title>
        <authorList>
            <person name="Won Y.-J."/>
        </authorList>
    </citation>
    <scope>NUCLEOTIDE SEQUENCE [LARGE SCALE GENOMIC DNA]</scope>
    <source>
        <strain evidence="25 26">EPR9N</strain>
    </source>
</reference>